<dbReference type="HOGENOM" id="CLU_294767_0_0_1"/>
<evidence type="ECO:0008006" key="5">
    <source>
        <dbReference type="Google" id="ProtNLM"/>
    </source>
</evidence>
<proteinExistence type="predicted"/>
<feature type="region of interest" description="Disordered" evidence="2">
    <location>
        <begin position="1"/>
        <end position="153"/>
    </location>
</feature>
<keyword evidence="4" id="KW-1185">Reference proteome</keyword>
<dbReference type="EMBL" id="KI545873">
    <property type="protein sequence ID" value="EST06315.1"/>
    <property type="molecule type" value="Genomic_DNA"/>
</dbReference>
<dbReference type="OMA" id="CPREADG"/>
<evidence type="ECO:0000256" key="2">
    <source>
        <dbReference type="SAM" id="MobiDB-lite"/>
    </source>
</evidence>
<organism evidence="3 4">
    <name type="scientific">Kalmanozyma brasiliensis (strain GHG001)</name>
    <name type="common">Yeast</name>
    <name type="synonym">Pseudozyma brasiliensis</name>
    <dbReference type="NCBI Taxonomy" id="1365824"/>
    <lineage>
        <taxon>Eukaryota</taxon>
        <taxon>Fungi</taxon>
        <taxon>Dikarya</taxon>
        <taxon>Basidiomycota</taxon>
        <taxon>Ustilaginomycotina</taxon>
        <taxon>Ustilaginomycetes</taxon>
        <taxon>Ustilaginales</taxon>
        <taxon>Ustilaginaceae</taxon>
        <taxon>Kalmanozyma</taxon>
    </lineage>
</organism>
<gene>
    <name evidence="3" type="ORF">PSEUBRA_SCAF3g03814</name>
</gene>
<protein>
    <recommendedName>
        <fullName evidence="5">Zinc-finger domain-containing protein</fullName>
    </recommendedName>
</protein>
<dbReference type="Proteomes" id="UP000019377">
    <property type="component" value="Unassembled WGS sequence"/>
</dbReference>
<keyword evidence="1" id="KW-0175">Coiled coil</keyword>
<name>V5EMF2_KALBG</name>
<sequence>MRRPAPPPQSSDDVELDYGSAEASGSGSHFLVPSEDLGRNEVDAPTASRGRKLLAYETDHFDATAPPASLPIPEASNPIRPIAPPAGDHFEDNAYTSPEEGAIAGPSSPDRPAYNFSSYDNLPGGTYPGHADLHHPPPPIYPPPDLPHASSAHYAYDPNAPAFEPAPPVLDYSSSVHHTYNAAAVDDYPAGFDQAFPSYEPSYQPGHEPAYDPRAPYDSGAYRNPELYGHSYASYPSASSSFQPSYPGTFDGAYPTGCPHFQMAGHRPQNLLKQQKKQERKQRKREKKQLKLAAKIAAHNAYLDAYNGASSSVNVGDATYEEDVDWVEDGKSEAVAMVKELHARGVPPQRLTEKGVPLRMIEACCEELGISTQGEARHEVEAPATSPPPAASEPNSVEEEGRIVTTLAEDAAQEQGVALKPLEELRKKVLASRMAKVAAASAAANSAIEPAAAVSAAPSATTNVFDRTATSGEADALLSQIGESIRGLIRPSYEAGVAMEEGVLVEDSSNDSALPSSRKRAYRDVDAVDDGDNVVTADLAGDENASAPLPSRRQRISYADNFSRAAKAPSGEVDLTAPIPNLPDLATSAAKSPLLTEAASRRRPVAADFDVEEYRPLFRPNRFLDVPSGLNTVVDLSDDELEEDEPNVFEMSKYTRLDVDASDVALLRQKTADEHYDNFCALNGLQPVRRALTPLQDGVKMVEGTNGTAHGTSVSREGLLAGLAANGSADAGSSAPSHEELLRKELEIKLLMRKIQMMEERKSKQQTAAIASPSAGPMPPRYHQSADMTPVPPGQPLTATVQAVSMPATVIAAAAPSADAETPRKSVQQSSANAMKLDAALQKKREELLASLASKRKNATAVKVLNGVTPGEQLGEVATASTQDHVSTAPSNGSPSESIIMAKPGDQEKVTPHPPVVSRYRPVVPSLFQSITSKVRSYLPPSLGFSVASSSRSADERTSVKWCPREADGDECADARCTQRHAREFDAHQQ</sequence>
<dbReference type="AlphaFoldDB" id="V5EMF2"/>
<feature type="region of interest" description="Disordered" evidence="2">
    <location>
        <begin position="196"/>
        <end position="219"/>
    </location>
</feature>
<feature type="coiled-coil region" evidence="1">
    <location>
        <begin position="741"/>
        <end position="768"/>
    </location>
</feature>
<evidence type="ECO:0000313" key="4">
    <source>
        <dbReference type="Proteomes" id="UP000019377"/>
    </source>
</evidence>
<feature type="region of interest" description="Disordered" evidence="2">
    <location>
        <begin position="376"/>
        <end position="400"/>
    </location>
</feature>
<reference evidence="4" key="1">
    <citation type="journal article" date="2013" name="Genome Announc.">
        <title>Draft genome sequence of Pseudozyma brasiliensis sp. nov. strain GHG001, a high producer of endo-1,4-xylanase isolated from an insect pest of sugarcane.</title>
        <authorList>
            <person name="Oliveira J.V.D.C."/>
            <person name="dos Santos R.A.C."/>
            <person name="Borges T.A."/>
            <person name="Riano-Pachon D.M."/>
            <person name="Goldman G.H."/>
        </authorList>
    </citation>
    <scope>NUCLEOTIDE SEQUENCE [LARGE SCALE GENOMIC DNA]</scope>
    <source>
        <strain evidence="4">GHG001</strain>
    </source>
</reference>
<evidence type="ECO:0000256" key="1">
    <source>
        <dbReference type="SAM" id="Coils"/>
    </source>
</evidence>
<evidence type="ECO:0000313" key="3">
    <source>
        <dbReference type="EMBL" id="EST06315.1"/>
    </source>
</evidence>
<feature type="compositionally biased region" description="Pro residues" evidence="2">
    <location>
        <begin position="136"/>
        <end position="146"/>
    </location>
</feature>
<dbReference type="eggNOG" id="ENOG502RB42">
    <property type="taxonomic scope" value="Eukaryota"/>
</dbReference>
<accession>V5EMF2</accession>
<dbReference type="OrthoDB" id="2551638at2759"/>